<dbReference type="PANTHER" id="PTHR39398:SF1">
    <property type="entry name" value="CSN8_PSMD8_EIF3K DOMAIN-CONTAINING PROTEIN"/>
    <property type="match status" value="1"/>
</dbReference>
<comment type="caution">
    <text evidence="1">The sequence shown here is derived from an EMBL/GenBank/DDBJ whole genome shotgun (WGS) entry which is preliminary data.</text>
</comment>
<reference evidence="1 2" key="1">
    <citation type="journal article" date="2016" name="Genome Biol. Evol.">
        <title>Divergent and convergent evolution of fungal pathogenicity.</title>
        <authorList>
            <person name="Shang Y."/>
            <person name="Xiao G."/>
            <person name="Zheng P."/>
            <person name="Cen K."/>
            <person name="Zhan S."/>
            <person name="Wang C."/>
        </authorList>
    </citation>
    <scope>NUCLEOTIDE SEQUENCE [LARGE SCALE GENOMIC DNA]</scope>
    <source>
        <strain evidence="1 2">RCEF 2490</strain>
    </source>
</reference>
<sequence length="303" mass="34433">MPTNRSSKDGPWGRLKPVRQDVLETFGLPSKGDTRLLDYKNQEFLYTEIVDRYMKFCSDAGHGVELLRRFSSLRIDRSTSNQSPPITDVGKVTKTPASKTMTEAAASAKHLSNILSALRKLREGIVASKRVDDFAVQAYLFCTRVSILAKQPESYHPAILHLLRVLHVKHPLTSSELEEIAGYLVLDTACRRKQMADAITLSRQYGVQNADVQITLFAVIHDNYVLFRKAMSRTDTYKAQLMAWADNDMRIHALKCLGRTYHSVTLRFLESMTASKWADLISRDGVGWEREDERVVIRKAKSR</sequence>
<evidence type="ECO:0000313" key="2">
    <source>
        <dbReference type="Proteomes" id="UP000078544"/>
    </source>
</evidence>
<gene>
    <name evidence="1" type="ORF">AAL_04444</name>
</gene>
<dbReference type="EMBL" id="AZGY01000008">
    <property type="protein sequence ID" value="KZZ96148.1"/>
    <property type="molecule type" value="Genomic_DNA"/>
</dbReference>
<dbReference type="PANTHER" id="PTHR39398">
    <property type="entry name" value="YALI0F14311P"/>
    <property type="match status" value="1"/>
</dbReference>
<dbReference type="STRING" id="1081109.A0A168C502"/>
<proteinExistence type="predicted"/>
<accession>A0A168C502</accession>
<protein>
    <submittedName>
        <fullName evidence="1">Uncharacterized protein</fullName>
    </submittedName>
</protein>
<name>A0A168C502_9HYPO</name>
<dbReference type="OrthoDB" id="2100128at2759"/>
<evidence type="ECO:0000313" key="1">
    <source>
        <dbReference type="EMBL" id="KZZ96148.1"/>
    </source>
</evidence>
<dbReference type="AlphaFoldDB" id="A0A168C502"/>
<keyword evidence="2" id="KW-1185">Reference proteome</keyword>
<dbReference type="Proteomes" id="UP000078544">
    <property type="component" value="Unassembled WGS sequence"/>
</dbReference>
<organism evidence="1 2">
    <name type="scientific">Moelleriella libera RCEF 2490</name>
    <dbReference type="NCBI Taxonomy" id="1081109"/>
    <lineage>
        <taxon>Eukaryota</taxon>
        <taxon>Fungi</taxon>
        <taxon>Dikarya</taxon>
        <taxon>Ascomycota</taxon>
        <taxon>Pezizomycotina</taxon>
        <taxon>Sordariomycetes</taxon>
        <taxon>Hypocreomycetidae</taxon>
        <taxon>Hypocreales</taxon>
        <taxon>Clavicipitaceae</taxon>
        <taxon>Moelleriella</taxon>
    </lineage>
</organism>